<feature type="region of interest" description="Disordered" evidence="1">
    <location>
        <begin position="31"/>
        <end position="57"/>
    </location>
</feature>
<evidence type="ECO:0000256" key="1">
    <source>
        <dbReference type="SAM" id="MobiDB-lite"/>
    </source>
</evidence>
<reference evidence="2" key="1">
    <citation type="journal article" date="2021" name="Proc. Natl. Acad. Sci. U.S.A.">
        <title>A Catalog of Tens of Thousands of Viruses from Human Metagenomes Reveals Hidden Associations with Chronic Diseases.</title>
        <authorList>
            <person name="Tisza M.J."/>
            <person name="Buck C.B."/>
        </authorList>
    </citation>
    <scope>NUCLEOTIDE SEQUENCE</scope>
    <source>
        <strain evidence="2">CtD6g5</strain>
    </source>
</reference>
<name>A0A8S5MS41_9CAUD</name>
<dbReference type="EMBL" id="BK014970">
    <property type="protein sequence ID" value="DAD84986.1"/>
    <property type="molecule type" value="Genomic_DNA"/>
</dbReference>
<accession>A0A8S5MS41</accession>
<sequence length="57" mass="6728">MRFYFLSQEGRLNKERYSDPTAEKAIAHVMRERKKQEGDNLVKKQSERKGKGSQKTI</sequence>
<organism evidence="2">
    <name type="scientific">Siphoviridae sp. ctD6g5</name>
    <dbReference type="NCBI Taxonomy" id="2826196"/>
    <lineage>
        <taxon>Viruses</taxon>
        <taxon>Duplodnaviria</taxon>
        <taxon>Heunggongvirae</taxon>
        <taxon>Uroviricota</taxon>
        <taxon>Caudoviricetes</taxon>
    </lineage>
</organism>
<protein>
    <submittedName>
        <fullName evidence="2">Uncharacterized protein</fullName>
    </submittedName>
</protein>
<feature type="compositionally biased region" description="Basic and acidic residues" evidence="1">
    <location>
        <begin position="31"/>
        <end position="50"/>
    </location>
</feature>
<proteinExistence type="predicted"/>
<evidence type="ECO:0000313" key="2">
    <source>
        <dbReference type="EMBL" id="DAD84986.1"/>
    </source>
</evidence>